<evidence type="ECO:0000259" key="1">
    <source>
        <dbReference type="Pfam" id="PF07603"/>
    </source>
</evidence>
<gene>
    <name evidence="2" type="ORF">Thimo_0607</name>
</gene>
<dbReference type="KEGG" id="tmb:Thimo_0607"/>
<dbReference type="PANTHER" id="PTHR35812:SF1">
    <property type="entry name" value="LIPOPROTEIN"/>
    <property type="match status" value="1"/>
</dbReference>
<dbReference type="InterPro" id="IPR011460">
    <property type="entry name" value="Lcl_C"/>
</dbReference>
<dbReference type="OrthoDB" id="9793251at2"/>
<dbReference type="Pfam" id="PF07603">
    <property type="entry name" value="Lcl_C"/>
    <property type="match status" value="1"/>
</dbReference>
<dbReference type="HOGENOM" id="CLU_946416_0_0_6"/>
<dbReference type="eggNOG" id="COG1413">
    <property type="taxonomic scope" value="Bacteria"/>
</dbReference>
<dbReference type="STRING" id="765912.Thimo_0607"/>
<dbReference type="EMBL" id="CP003051">
    <property type="protein sequence ID" value="AGA89452.1"/>
    <property type="molecule type" value="Genomic_DNA"/>
</dbReference>
<evidence type="ECO:0000313" key="2">
    <source>
        <dbReference type="EMBL" id="AGA89452.1"/>
    </source>
</evidence>
<sequence>MNELPRQKLRDLILYYGRSLCEDPRRCEALLRDQCGEHKREIAVLMAALRDQVPRDLLHGCGGTPPSLLQARLVRRLYDNLGIAEVFGAWAIESWMLALGLPVANAAPDDTPRESPGPVGGTVLAGRYRDHGNGTVTDVTTGLQWMRPALGQRWTEPGCSGDAEQHLWSAALEAAERFNQASGYAGHADWRVPTIDELRTLIYCSGGQPQIWNDTGDECQGQFDRPTIYQPAFPNTPRASFWSASPDVSDPEYAWLVYFSNGHVNYGYKNRPACVRLVRGGTKSRPRDKKHRRK</sequence>
<dbReference type="AlphaFoldDB" id="L0GUG2"/>
<proteinExistence type="predicted"/>
<organism evidence="2 3">
    <name type="scientific">Thioflavicoccus mobilis 8321</name>
    <dbReference type="NCBI Taxonomy" id="765912"/>
    <lineage>
        <taxon>Bacteria</taxon>
        <taxon>Pseudomonadati</taxon>
        <taxon>Pseudomonadota</taxon>
        <taxon>Gammaproteobacteria</taxon>
        <taxon>Chromatiales</taxon>
        <taxon>Chromatiaceae</taxon>
        <taxon>Thioflavicoccus</taxon>
    </lineage>
</organism>
<feature type="domain" description="Lcl C-terminal" evidence="1">
    <location>
        <begin position="134"/>
        <end position="279"/>
    </location>
</feature>
<dbReference type="PATRIC" id="fig|765912.4.peg.593"/>
<reference evidence="2 3" key="1">
    <citation type="submission" date="2011-09" db="EMBL/GenBank/DDBJ databases">
        <title>Complete sequence of chromosome of Thioflavicoccus mobilis 8321.</title>
        <authorList>
            <consortium name="US DOE Joint Genome Institute"/>
            <person name="Lucas S."/>
            <person name="Han J."/>
            <person name="Lapidus A."/>
            <person name="Cheng J.-F."/>
            <person name="Goodwin L."/>
            <person name="Pitluck S."/>
            <person name="Peters L."/>
            <person name="Ovchinnikova G."/>
            <person name="Lu M."/>
            <person name="Detter J.C."/>
            <person name="Han C."/>
            <person name="Tapia R."/>
            <person name="Land M."/>
            <person name="Hauser L."/>
            <person name="Kyrpides N."/>
            <person name="Ivanova N."/>
            <person name="Pagani I."/>
            <person name="Vogl K."/>
            <person name="Liu Z."/>
            <person name="Imhoff J."/>
            <person name="Thiel V."/>
            <person name="Frigaard N.-U."/>
            <person name="Bryant D."/>
            <person name="Woyke T."/>
        </authorList>
    </citation>
    <scope>NUCLEOTIDE SEQUENCE [LARGE SCALE GENOMIC DNA]</scope>
    <source>
        <strain evidence="2 3">8321</strain>
    </source>
</reference>
<dbReference type="Proteomes" id="UP000010816">
    <property type="component" value="Chromosome"/>
</dbReference>
<keyword evidence="3" id="KW-1185">Reference proteome</keyword>
<dbReference type="RefSeq" id="WP_015279599.1">
    <property type="nucleotide sequence ID" value="NC_019940.1"/>
</dbReference>
<name>L0GUG2_9GAMM</name>
<accession>L0GUG2</accession>
<dbReference type="eggNOG" id="COG0515">
    <property type="taxonomic scope" value="Bacteria"/>
</dbReference>
<dbReference type="PANTHER" id="PTHR35812">
    <property type="entry name" value="LIPOPROTEIN"/>
    <property type="match status" value="1"/>
</dbReference>
<evidence type="ECO:0000313" key="3">
    <source>
        <dbReference type="Proteomes" id="UP000010816"/>
    </source>
</evidence>
<protein>
    <recommendedName>
        <fullName evidence="1">Lcl C-terminal domain-containing protein</fullName>
    </recommendedName>
</protein>